<dbReference type="EC" id="1.4.3.5" evidence="5"/>
<dbReference type="InterPro" id="IPR012349">
    <property type="entry name" value="Split_barrel_FMN-bd"/>
</dbReference>
<feature type="binding site" evidence="6">
    <location>
        <position position="82"/>
    </location>
    <ligand>
        <name>FMN</name>
        <dbReference type="ChEBI" id="CHEBI:58210"/>
    </ligand>
</feature>
<evidence type="ECO:0000259" key="8">
    <source>
        <dbReference type="Pfam" id="PF10590"/>
    </source>
</evidence>
<feature type="binding site" evidence="6">
    <location>
        <position position="195"/>
    </location>
    <ligand>
        <name>FMN</name>
        <dbReference type="ChEBI" id="CHEBI:58210"/>
    </ligand>
</feature>
<dbReference type="InterPro" id="IPR019576">
    <property type="entry name" value="Pyridoxamine_oxidase_dimer_C"/>
</dbReference>
<keyword evidence="10" id="KW-1185">Reference proteome</keyword>
<dbReference type="NCBIfam" id="TIGR00558">
    <property type="entry name" value="pdxH"/>
    <property type="match status" value="1"/>
</dbReference>
<gene>
    <name evidence="9" type="ORF">FHU36_008698</name>
</gene>
<dbReference type="PANTHER" id="PTHR10851:SF0">
    <property type="entry name" value="PYRIDOXINE-5'-PHOSPHATE OXIDASE"/>
    <property type="match status" value="1"/>
</dbReference>
<feature type="binding site" evidence="6">
    <location>
        <position position="185"/>
    </location>
    <ligand>
        <name>FMN</name>
        <dbReference type="ChEBI" id="CHEBI:58210"/>
    </ligand>
</feature>
<dbReference type="NCBIfam" id="NF004231">
    <property type="entry name" value="PRK05679.1"/>
    <property type="match status" value="1"/>
</dbReference>
<keyword evidence="2" id="KW-0285">Flavoprotein</keyword>
<feature type="domain" description="Pyridoxine 5'-phosphate oxidase dimerisation C-terminal" evidence="8">
    <location>
        <begin position="172"/>
        <end position="212"/>
    </location>
</feature>
<comment type="cofactor">
    <cofactor evidence="6">
        <name>FMN</name>
        <dbReference type="ChEBI" id="CHEBI:58210"/>
    </cofactor>
    <text evidence="6">Binds 1 FMN per subunit.</text>
</comment>
<dbReference type="Pfam" id="PF01243">
    <property type="entry name" value="PNPOx_N"/>
    <property type="match status" value="1"/>
</dbReference>
<feature type="binding site" evidence="6">
    <location>
        <begin position="76"/>
        <end position="77"/>
    </location>
    <ligand>
        <name>FMN</name>
        <dbReference type="ChEBI" id="CHEBI:58210"/>
    </ligand>
</feature>
<comment type="caution">
    <text evidence="9">The sequence shown here is derived from an EMBL/GenBank/DDBJ whole genome shotgun (WGS) entry which is preliminary data.</text>
</comment>
<dbReference type="Proteomes" id="UP000583800">
    <property type="component" value="Unassembled WGS sequence"/>
</dbReference>
<dbReference type="PANTHER" id="PTHR10851">
    <property type="entry name" value="PYRIDOXINE-5-PHOSPHATE OXIDASE"/>
    <property type="match status" value="1"/>
</dbReference>
<comment type="similarity">
    <text evidence="1">Belongs to the pyridoxamine 5'-phosphate oxidase family.</text>
</comment>
<evidence type="ECO:0000256" key="6">
    <source>
        <dbReference type="PIRSR" id="PIRSR000190-2"/>
    </source>
</evidence>
<evidence type="ECO:0000256" key="2">
    <source>
        <dbReference type="ARBA" id="ARBA00022630"/>
    </source>
</evidence>
<feature type="binding site" evidence="6">
    <location>
        <begin position="140"/>
        <end position="141"/>
    </location>
    <ligand>
        <name>FMN</name>
        <dbReference type="ChEBI" id="CHEBI:58210"/>
    </ligand>
</feature>
<feature type="domain" description="Pyridoxamine 5'-phosphate oxidase N-terminal" evidence="7">
    <location>
        <begin position="44"/>
        <end position="158"/>
    </location>
</feature>
<evidence type="ECO:0000256" key="4">
    <source>
        <dbReference type="ARBA" id="ARBA00023002"/>
    </source>
</evidence>
<dbReference type="InterPro" id="IPR011576">
    <property type="entry name" value="Pyridox_Oxase_N"/>
</dbReference>
<dbReference type="GO" id="GO:0004733">
    <property type="term" value="F:pyridoxamine phosphate oxidase activity"/>
    <property type="evidence" value="ECO:0007669"/>
    <property type="project" value="UniProtKB-UniRule"/>
</dbReference>
<dbReference type="SUPFAM" id="SSF50475">
    <property type="entry name" value="FMN-binding split barrel"/>
    <property type="match status" value="1"/>
</dbReference>
<dbReference type="Pfam" id="PF10590">
    <property type="entry name" value="PNP_phzG_C"/>
    <property type="match status" value="1"/>
</dbReference>
<dbReference type="InterPro" id="IPR000659">
    <property type="entry name" value="Pyridox_Oxase"/>
</dbReference>
<evidence type="ECO:0000313" key="9">
    <source>
        <dbReference type="EMBL" id="MBB6352102.1"/>
    </source>
</evidence>
<feature type="binding site" evidence="6">
    <location>
        <position position="83"/>
    </location>
    <ligand>
        <name>FMN</name>
        <dbReference type="ChEBI" id="CHEBI:58210"/>
    </ligand>
</feature>
<feature type="binding site" evidence="6">
    <location>
        <position position="105"/>
    </location>
    <ligand>
        <name>FMN</name>
        <dbReference type="ChEBI" id="CHEBI:58210"/>
    </ligand>
</feature>
<dbReference type="Gene3D" id="2.30.110.10">
    <property type="entry name" value="Electron Transport, Fmn-binding Protein, Chain A"/>
    <property type="match status" value="1"/>
</dbReference>
<keyword evidence="3 6" id="KW-0288">FMN</keyword>
<evidence type="ECO:0000256" key="5">
    <source>
        <dbReference type="NCBIfam" id="TIGR00558"/>
    </source>
</evidence>
<organism evidence="9 10">
    <name type="scientific">Nonomuraea muscovyensis</name>
    <dbReference type="NCBI Taxonomy" id="1124761"/>
    <lineage>
        <taxon>Bacteria</taxon>
        <taxon>Bacillati</taxon>
        <taxon>Actinomycetota</taxon>
        <taxon>Actinomycetes</taxon>
        <taxon>Streptosporangiales</taxon>
        <taxon>Streptosporangiaceae</taxon>
        <taxon>Nonomuraea</taxon>
    </lineage>
</organism>
<dbReference type="GO" id="GO:0008615">
    <property type="term" value="P:pyridoxine biosynthetic process"/>
    <property type="evidence" value="ECO:0007669"/>
    <property type="project" value="UniProtKB-UniRule"/>
</dbReference>
<dbReference type="GO" id="GO:0010181">
    <property type="term" value="F:FMN binding"/>
    <property type="evidence" value="ECO:0007669"/>
    <property type="project" value="UniProtKB-UniRule"/>
</dbReference>
<evidence type="ECO:0000256" key="1">
    <source>
        <dbReference type="ARBA" id="ARBA00007301"/>
    </source>
</evidence>
<dbReference type="PIRSF" id="PIRSF000190">
    <property type="entry name" value="Pyd_amn-ph_oxd"/>
    <property type="match status" value="1"/>
</dbReference>
<accession>A0A7X0CC21</accession>
<proteinExistence type="inferred from homology"/>
<name>A0A7X0CC21_9ACTN</name>
<evidence type="ECO:0000313" key="10">
    <source>
        <dbReference type="Proteomes" id="UP000583800"/>
    </source>
</evidence>
<dbReference type="RefSeq" id="WP_185089850.1">
    <property type="nucleotide sequence ID" value="NZ_JACHJB010000005.1"/>
</dbReference>
<evidence type="ECO:0000259" key="7">
    <source>
        <dbReference type="Pfam" id="PF01243"/>
    </source>
</evidence>
<keyword evidence="4 9" id="KW-0560">Oxidoreductase</keyword>
<dbReference type="AlphaFoldDB" id="A0A7X0CC21"/>
<evidence type="ECO:0000256" key="3">
    <source>
        <dbReference type="ARBA" id="ARBA00022643"/>
    </source>
</evidence>
<sequence>MTATADVTRLAAAYRRTGIEAPDPDPLGQFARWLEEWRAACPGAPVSAVLATADHHGRPSARWVDVAHVDHGFVFFTHHASRKATDLAVNRAASLCFGWLDLGRQVRVDGSAGRLTDVESDAHFARLPRSLQVLAWASEQSAEIGDREVVRERFGQARERFAGQEIPRPVHWGGYRVTPLEVEFWQRRSDEIQDRLRYRHEGGAWRHTRLAP</sequence>
<protein>
    <recommendedName>
        <fullName evidence="5">Pyridoxamine 5'-phosphate oxidase</fullName>
        <ecNumber evidence="5">1.4.3.5</ecNumber>
    </recommendedName>
</protein>
<reference evidence="9 10" key="1">
    <citation type="submission" date="2020-08" db="EMBL/GenBank/DDBJ databases">
        <title>Sequencing the genomes of 1000 actinobacteria strains.</title>
        <authorList>
            <person name="Klenk H.-P."/>
        </authorList>
    </citation>
    <scope>NUCLEOTIDE SEQUENCE [LARGE SCALE GENOMIC DNA]</scope>
    <source>
        <strain evidence="9 10">DSM 45913</strain>
    </source>
</reference>
<dbReference type="EMBL" id="JACHJB010000005">
    <property type="protein sequence ID" value="MBB6352102.1"/>
    <property type="molecule type" value="Genomic_DNA"/>
</dbReference>